<sequence length="66" mass="7255">MKTKPIGVSVEHYDSISAEAATRGVSLSQVLAEKLDLVLKPTSTHTQPDRKDLPHEVEQIMGMNLL</sequence>
<accession>A0ABQ2DGG1</accession>
<proteinExistence type="predicted"/>
<reference evidence="2" key="1">
    <citation type="journal article" date="2019" name="Int. J. Syst. Evol. Microbiol.">
        <title>The Global Catalogue of Microorganisms (GCM) 10K type strain sequencing project: providing services to taxonomists for standard genome sequencing and annotation.</title>
        <authorList>
            <consortium name="The Broad Institute Genomics Platform"/>
            <consortium name="The Broad Institute Genome Sequencing Center for Infectious Disease"/>
            <person name="Wu L."/>
            <person name="Ma J."/>
        </authorList>
    </citation>
    <scope>NUCLEOTIDE SEQUENCE [LARGE SCALE GENOMIC DNA]</scope>
    <source>
        <strain evidence="2">JCM 14370</strain>
    </source>
</reference>
<gene>
    <name evidence="1" type="ORF">GCM10008938_48280</name>
</gene>
<dbReference type="RefSeq" id="WP_189008354.1">
    <property type="nucleotide sequence ID" value="NZ_BMOD01000036.1"/>
</dbReference>
<evidence type="ECO:0000313" key="2">
    <source>
        <dbReference type="Proteomes" id="UP000632222"/>
    </source>
</evidence>
<comment type="caution">
    <text evidence="1">The sequence shown here is derived from an EMBL/GenBank/DDBJ whole genome shotgun (WGS) entry which is preliminary data.</text>
</comment>
<dbReference type="EMBL" id="BMOD01000036">
    <property type="protein sequence ID" value="GGJ56468.1"/>
    <property type="molecule type" value="Genomic_DNA"/>
</dbReference>
<protein>
    <recommendedName>
        <fullName evidence="3">CopG family transcriptional regulator</fullName>
    </recommendedName>
</protein>
<dbReference type="Proteomes" id="UP000632222">
    <property type="component" value="Unassembled WGS sequence"/>
</dbReference>
<organism evidence="1 2">
    <name type="scientific">Deinococcus roseus</name>
    <dbReference type="NCBI Taxonomy" id="392414"/>
    <lineage>
        <taxon>Bacteria</taxon>
        <taxon>Thermotogati</taxon>
        <taxon>Deinococcota</taxon>
        <taxon>Deinococci</taxon>
        <taxon>Deinococcales</taxon>
        <taxon>Deinococcaceae</taxon>
        <taxon>Deinococcus</taxon>
    </lineage>
</organism>
<name>A0ABQ2DGG1_9DEIO</name>
<keyword evidence="2" id="KW-1185">Reference proteome</keyword>
<evidence type="ECO:0000313" key="1">
    <source>
        <dbReference type="EMBL" id="GGJ56468.1"/>
    </source>
</evidence>
<evidence type="ECO:0008006" key="3">
    <source>
        <dbReference type="Google" id="ProtNLM"/>
    </source>
</evidence>